<dbReference type="AlphaFoldDB" id="A0A9D4L0D5"/>
<evidence type="ECO:0000313" key="2">
    <source>
        <dbReference type="EMBL" id="KAH3849145.1"/>
    </source>
</evidence>
<dbReference type="InterPro" id="IPR000305">
    <property type="entry name" value="GIY-YIG_endonuc"/>
</dbReference>
<organism evidence="2 3">
    <name type="scientific">Dreissena polymorpha</name>
    <name type="common">Zebra mussel</name>
    <name type="synonym">Mytilus polymorpha</name>
    <dbReference type="NCBI Taxonomy" id="45954"/>
    <lineage>
        <taxon>Eukaryota</taxon>
        <taxon>Metazoa</taxon>
        <taxon>Spiralia</taxon>
        <taxon>Lophotrochozoa</taxon>
        <taxon>Mollusca</taxon>
        <taxon>Bivalvia</taxon>
        <taxon>Autobranchia</taxon>
        <taxon>Heteroconchia</taxon>
        <taxon>Euheterodonta</taxon>
        <taxon>Imparidentia</taxon>
        <taxon>Neoheterodontei</taxon>
        <taxon>Myida</taxon>
        <taxon>Dreissenoidea</taxon>
        <taxon>Dreissenidae</taxon>
        <taxon>Dreissena</taxon>
    </lineage>
</organism>
<comment type="caution">
    <text evidence="2">The sequence shown here is derived from an EMBL/GenBank/DDBJ whole genome shotgun (WGS) entry which is preliminary data.</text>
</comment>
<sequence>MLETILDDIGDENVFIFDLTIEFCFTKCNTCCGEYIGETINLRKRIHTHNSHIRTEQHLCRATDHLIECGKHLCDVKERYTVFVLETERDKHVRKAKEAYYIRLFKPMMNK</sequence>
<evidence type="ECO:0000259" key="1">
    <source>
        <dbReference type="Pfam" id="PF01541"/>
    </source>
</evidence>
<keyword evidence="3" id="KW-1185">Reference proteome</keyword>
<accession>A0A9D4L0D5</accession>
<protein>
    <recommendedName>
        <fullName evidence="1">GIY-YIG domain-containing protein</fullName>
    </recommendedName>
</protein>
<feature type="domain" description="GIY-YIG" evidence="1">
    <location>
        <begin position="35"/>
        <end position="107"/>
    </location>
</feature>
<dbReference type="Pfam" id="PF01541">
    <property type="entry name" value="GIY-YIG"/>
    <property type="match status" value="1"/>
</dbReference>
<proteinExistence type="predicted"/>
<dbReference type="EMBL" id="JAIWYP010000003">
    <property type="protein sequence ID" value="KAH3849145.1"/>
    <property type="molecule type" value="Genomic_DNA"/>
</dbReference>
<dbReference type="Proteomes" id="UP000828390">
    <property type="component" value="Unassembled WGS sequence"/>
</dbReference>
<dbReference type="InterPro" id="IPR035901">
    <property type="entry name" value="GIY-YIG_endonuc_sf"/>
</dbReference>
<reference evidence="2" key="2">
    <citation type="submission" date="2020-11" db="EMBL/GenBank/DDBJ databases">
        <authorList>
            <person name="McCartney M.A."/>
            <person name="Auch B."/>
            <person name="Kono T."/>
            <person name="Mallez S."/>
            <person name="Becker A."/>
            <person name="Gohl D.M."/>
            <person name="Silverstein K.A.T."/>
            <person name="Koren S."/>
            <person name="Bechman K.B."/>
            <person name="Herman A."/>
            <person name="Abrahante J.E."/>
            <person name="Garbe J."/>
        </authorList>
    </citation>
    <scope>NUCLEOTIDE SEQUENCE</scope>
    <source>
        <strain evidence="2">Duluth1</strain>
        <tissue evidence="2">Whole animal</tissue>
    </source>
</reference>
<dbReference type="SUPFAM" id="SSF82771">
    <property type="entry name" value="GIY-YIG endonuclease"/>
    <property type="match status" value="1"/>
</dbReference>
<gene>
    <name evidence="2" type="ORF">DPMN_091541</name>
</gene>
<reference evidence="2" key="1">
    <citation type="journal article" date="2019" name="bioRxiv">
        <title>The Genome of the Zebra Mussel, Dreissena polymorpha: A Resource for Invasive Species Research.</title>
        <authorList>
            <person name="McCartney M.A."/>
            <person name="Auch B."/>
            <person name="Kono T."/>
            <person name="Mallez S."/>
            <person name="Zhang Y."/>
            <person name="Obille A."/>
            <person name="Becker A."/>
            <person name="Abrahante J.E."/>
            <person name="Garbe J."/>
            <person name="Badalamenti J.P."/>
            <person name="Herman A."/>
            <person name="Mangelson H."/>
            <person name="Liachko I."/>
            <person name="Sullivan S."/>
            <person name="Sone E.D."/>
            <person name="Koren S."/>
            <person name="Silverstein K.A.T."/>
            <person name="Beckman K.B."/>
            <person name="Gohl D.M."/>
        </authorList>
    </citation>
    <scope>NUCLEOTIDE SEQUENCE</scope>
    <source>
        <strain evidence="2">Duluth1</strain>
        <tissue evidence="2">Whole animal</tissue>
    </source>
</reference>
<evidence type="ECO:0000313" key="3">
    <source>
        <dbReference type="Proteomes" id="UP000828390"/>
    </source>
</evidence>
<dbReference type="Gene3D" id="3.40.1440.10">
    <property type="entry name" value="GIY-YIG endonuclease"/>
    <property type="match status" value="1"/>
</dbReference>
<name>A0A9D4L0D5_DREPO</name>